<dbReference type="InterPro" id="IPR000305">
    <property type="entry name" value="GIY-YIG_endonuc"/>
</dbReference>
<evidence type="ECO:0000256" key="1">
    <source>
        <dbReference type="ARBA" id="ARBA00007435"/>
    </source>
</evidence>
<keyword evidence="3" id="KW-0540">Nuclease</keyword>
<dbReference type="EMBL" id="JACHBT010000023">
    <property type="protein sequence ID" value="MBB6506425.1"/>
    <property type="molecule type" value="Genomic_DNA"/>
</dbReference>
<accession>A0A7X0JF43</accession>
<dbReference type="Pfam" id="PF01541">
    <property type="entry name" value="GIY-YIG"/>
    <property type="match status" value="1"/>
</dbReference>
<dbReference type="PANTHER" id="PTHR34477">
    <property type="entry name" value="UPF0213 PROTEIN YHBQ"/>
    <property type="match status" value="1"/>
</dbReference>
<keyword evidence="3" id="KW-0378">Hydrolase</keyword>
<protein>
    <submittedName>
        <fullName evidence="3">Putative endonuclease</fullName>
    </submittedName>
</protein>
<organism evidence="3 4">
    <name type="scientific">Sphingomonas endophytica</name>
    <dbReference type="NCBI Taxonomy" id="869719"/>
    <lineage>
        <taxon>Bacteria</taxon>
        <taxon>Pseudomonadati</taxon>
        <taxon>Pseudomonadota</taxon>
        <taxon>Alphaproteobacteria</taxon>
        <taxon>Sphingomonadales</taxon>
        <taxon>Sphingomonadaceae</taxon>
        <taxon>Sphingomonas</taxon>
    </lineage>
</organism>
<evidence type="ECO:0000313" key="4">
    <source>
        <dbReference type="Proteomes" id="UP000522313"/>
    </source>
</evidence>
<dbReference type="GO" id="GO:0004519">
    <property type="term" value="F:endonuclease activity"/>
    <property type="evidence" value="ECO:0007669"/>
    <property type="project" value="UniProtKB-KW"/>
</dbReference>
<dbReference type="Proteomes" id="UP000522313">
    <property type="component" value="Unassembled WGS sequence"/>
</dbReference>
<feature type="domain" description="GIY-YIG" evidence="2">
    <location>
        <begin position="1"/>
        <end position="71"/>
    </location>
</feature>
<proteinExistence type="inferred from homology"/>
<reference evidence="3 4" key="2">
    <citation type="submission" date="2020-08" db="EMBL/GenBank/DDBJ databases">
        <authorList>
            <person name="Partida-Martinez L."/>
            <person name="Huntemann M."/>
            <person name="Clum A."/>
            <person name="Wang J."/>
            <person name="Palaniappan K."/>
            <person name="Ritter S."/>
            <person name="Chen I.-M."/>
            <person name="Stamatis D."/>
            <person name="Reddy T."/>
            <person name="O'Malley R."/>
            <person name="Daum C."/>
            <person name="Shapiro N."/>
            <person name="Ivanova N."/>
            <person name="Kyrpides N."/>
            <person name="Woyke T."/>
        </authorList>
    </citation>
    <scope>NUCLEOTIDE SEQUENCE [LARGE SCALE GENOMIC DNA]</scope>
    <source>
        <strain evidence="3 4">AS3.13</strain>
    </source>
</reference>
<name>A0A7X0JF43_9SPHN</name>
<dbReference type="SUPFAM" id="SSF82771">
    <property type="entry name" value="GIY-YIG endonuclease"/>
    <property type="match status" value="1"/>
</dbReference>
<dbReference type="Gene3D" id="3.40.1440.10">
    <property type="entry name" value="GIY-YIG endonuclease"/>
    <property type="match status" value="1"/>
</dbReference>
<evidence type="ECO:0000259" key="2">
    <source>
        <dbReference type="PROSITE" id="PS50164"/>
    </source>
</evidence>
<evidence type="ECO:0000313" key="3">
    <source>
        <dbReference type="EMBL" id="MBB6506425.1"/>
    </source>
</evidence>
<reference evidence="3 4" key="1">
    <citation type="submission" date="2020-08" db="EMBL/GenBank/DDBJ databases">
        <title>The Agave Microbiome: Exploring the role of microbial communities in plant adaptations to desert environments.</title>
        <authorList>
            <person name="Partida-Martinez L.P."/>
        </authorList>
    </citation>
    <scope>NUCLEOTIDE SEQUENCE [LARGE SCALE GENOMIC DNA]</scope>
    <source>
        <strain evidence="3 4">AS3.13</strain>
    </source>
</reference>
<dbReference type="InterPro" id="IPR035901">
    <property type="entry name" value="GIY-YIG_endonuc_sf"/>
</dbReference>
<keyword evidence="3" id="KW-0255">Endonuclease</keyword>
<gene>
    <name evidence="3" type="ORF">F4693_003428</name>
</gene>
<comment type="similarity">
    <text evidence="1">Belongs to the UPF0213 family.</text>
</comment>
<sequence>MTDEPSGTLYIGVTGHLAARIQQHREGRGSDFCREHGLTRLVYVEQHGTMLDAIAREKALKKWKRAWKLNLIGKVNPEWEDLWEKINM</sequence>
<comment type="caution">
    <text evidence="3">The sequence shown here is derived from an EMBL/GenBank/DDBJ whole genome shotgun (WGS) entry which is preliminary data.</text>
</comment>
<dbReference type="PANTHER" id="PTHR34477:SF5">
    <property type="entry name" value="BSL5627 PROTEIN"/>
    <property type="match status" value="1"/>
</dbReference>
<dbReference type="CDD" id="cd10448">
    <property type="entry name" value="GIY-YIG_unchar_3"/>
    <property type="match status" value="1"/>
</dbReference>
<dbReference type="PROSITE" id="PS50164">
    <property type="entry name" value="GIY_YIG"/>
    <property type="match status" value="1"/>
</dbReference>
<dbReference type="InterPro" id="IPR050190">
    <property type="entry name" value="UPF0213_domain"/>
</dbReference>
<dbReference type="AlphaFoldDB" id="A0A7X0JF43"/>